<keyword evidence="5" id="KW-1185">Reference proteome</keyword>
<proteinExistence type="predicted"/>
<dbReference type="InterPro" id="IPR043128">
    <property type="entry name" value="Rev_trsase/Diguanyl_cyclase"/>
</dbReference>
<dbReference type="InterPro" id="IPR000160">
    <property type="entry name" value="GGDEF_dom"/>
</dbReference>
<dbReference type="PROSITE" id="PS50887">
    <property type="entry name" value="GGDEF"/>
    <property type="match status" value="1"/>
</dbReference>
<dbReference type="Gene3D" id="3.30.450.20">
    <property type="entry name" value="PAS domain"/>
    <property type="match status" value="1"/>
</dbReference>
<comment type="caution">
    <text evidence="4">The sequence shown here is derived from an EMBL/GenBank/DDBJ whole genome shotgun (WGS) entry which is preliminary data.</text>
</comment>
<dbReference type="NCBIfam" id="TIGR00254">
    <property type="entry name" value="GGDEF"/>
    <property type="match status" value="1"/>
</dbReference>
<dbReference type="PANTHER" id="PTHR45138:SF9">
    <property type="entry name" value="DIGUANYLATE CYCLASE DGCM-RELATED"/>
    <property type="match status" value="1"/>
</dbReference>
<dbReference type="Pfam" id="PF00990">
    <property type="entry name" value="GGDEF"/>
    <property type="match status" value="1"/>
</dbReference>
<reference evidence="4 5" key="1">
    <citation type="submission" date="2021-05" db="EMBL/GenBank/DDBJ databases">
        <title>Draft Whole Genome Sequencing Of Biosensor Chromobacterium violaceum Strain CV026 Reveals A Regulatory RNA In Chromobacterium violaceum Phenotype Regulatory Network.</title>
        <authorList>
            <person name="Hong K.W."/>
            <person name="Chan K.G."/>
            <person name="Chang C.-Y."/>
        </authorList>
    </citation>
    <scope>NUCLEOTIDE SEQUENCE [LARGE SCALE GENOMIC DNA]</scope>
    <source>
        <strain evidence="4 5">ATCC 31532</strain>
    </source>
</reference>
<gene>
    <name evidence="4" type="ORF">KIF53_14900</name>
</gene>
<sequence>MKPADEDQDIAARLLSLQLDSPLLIALFDERDGLRYANPAFCAALDVAPDERICWVELMRRNYRNGRGTLIQTRDFEAWLASAKSRRAKLPFRAFETDLADGRWIWMTETTQPGGWMLCVGSDITDLRVGERELRQARDLAQRAALTDPLTGLGNRGHILQQLEGMLAQFGHGACQAAAIAILDLDHFKLINDVQGHLAGDAVLRDFAHRLQPLLKPHDSLGRLGGEEFLLLAPGSGLEQAEALLQAILIEVQASRPLAEAPAFTYTCSAGMTLLRGGDDLMAALARADEALYQAKAGGRNTWRVRL</sequence>
<feature type="domain" description="GGDEF" evidence="3">
    <location>
        <begin position="176"/>
        <end position="307"/>
    </location>
</feature>
<comment type="catalytic activity">
    <reaction evidence="2">
        <text>2 GTP = 3',3'-c-di-GMP + 2 diphosphate</text>
        <dbReference type="Rhea" id="RHEA:24898"/>
        <dbReference type="ChEBI" id="CHEBI:33019"/>
        <dbReference type="ChEBI" id="CHEBI:37565"/>
        <dbReference type="ChEBI" id="CHEBI:58805"/>
        <dbReference type="EC" id="2.7.7.65"/>
    </reaction>
</comment>
<dbReference type="Proteomes" id="UP000711178">
    <property type="component" value="Unassembled WGS sequence"/>
</dbReference>
<dbReference type="SUPFAM" id="SSF55073">
    <property type="entry name" value="Nucleotide cyclase"/>
    <property type="match status" value="1"/>
</dbReference>
<dbReference type="GeneID" id="89687628"/>
<dbReference type="InterPro" id="IPR035965">
    <property type="entry name" value="PAS-like_dom_sf"/>
</dbReference>
<organism evidence="4 5">
    <name type="scientific">Chromobacterium subtsugae</name>
    <dbReference type="NCBI Taxonomy" id="251747"/>
    <lineage>
        <taxon>Bacteria</taxon>
        <taxon>Pseudomonadati</taxon>
        <taxon>Pseudomonadota</taxon>
        <taxon>Betaproteobacteria</taxon>
        <taxon>Neisseriales</taxon>
        <taxon>Chromobacteriaceae</taxon>
        <taxon>Chromobacterium</taxon>
    </lineage>
</organism>
<dbReference type="InterPro" id="IPR050469">
    <property type="entry name" value="Diguanylate_Cyclase"/>
</dbReference>
<evidence type="ECO:0000259" key="3">
    <source>
        <dbReference type="PROSITE" id="PS50887"/>
    </source>
</evidence>
<protein>
    <recommendedName>
        <fullName evidence="1">diguanylate cyclase</fullName>
        <ecNumber evidence="1">2.7.7.65</ecNumber>
    </recommendedName>
</protein>
<evidence type="ECO:0000313" key="4">
    <source>
        <dbReference type="EMBL" id="MBW8288921.1"/>
    </source>
</evidence>
<dbReference type="InterPro" id="IPR029787">
    <property type="entry name" value="Nucleotide_cyclase"/>
</dbReference>
<evidence type="ECO:0000256" key="2">
    <source>
        <dbReference type="ARBA" id="ARBA00034247"/>
    </source>
</evidence>
<dbReference type="SUPFAM" id="SSF55785">
    <property type="entry name" value="PYP-like sensor domain (PAS domain)"/>
    <property type="match status" value="1"/>
</dbReference>
<dbReference type="PANTHER" id="PTHR45138">
    <property type="entry name" value="REGULATORY COMPONENTS OF SENSORY TRANSDUCTION SYSTEM"/>
    <property type="match status" value="1"/>
</dbReference>
<dbReference type="RefSeq" id="WP_043579317.1">
    <property type="nucleotide sequence ID" value="NZ_CP142381.1"/>
</dbReference>
<evidence type="ECO:0000313" key="5">
    <source>
        <dbReference type="Proteomes" id="UP000711178"/>
    </source>
</evidence>
<dbReference type="SMART" id="SM00267">
    <property type="entry name" value="GGDEF"/>
    <property type="match status" value="1"/>
</dbReference>
<dbReference type="Gene3D" id="3.30.70.270">
    <property type="match status" value="1"/>
</dbReference>
<dbReference type="EC" id="2.7.7.65" evidence="1"/>
<evidence type="ECO:0000256" key="1">
    <source>
        <dbReference type="ARBA" id="ARBA00012528"/>
    </source>
</evidence>
<name>A0ABS7FFR6_9NEIS</name>
<accession>A0ABS7FFR6</accession>
<dbReference type="CDD" id="cd01949">
    <property type="entry name" value="GGDEF"/>
    <property type="match status" value="1"/>
</dbReference>
<dbReference type="EMBL" id="JAHDTB010000013">
    <property type="protein sequence ID" value="MBW8288921.1"/>
    <property type="molecule type" value="Genomic_DNA"/>
</dbReference>